<protein>
    <submittedName>
        <fullName evidence="1">Uncharacterized protein</fullName>
    </submittedName>
</protein>
<dbReference type="Proteomes" id="UP000310158">
    <property type="component" value="Unassembled WGS sequence"/>
</dbReference>
<name>A0A4S4M7X5_9AGAM</name>
<reference evidence="1 2" key="1">
    <citation type="submission" date="2019-02" db="EMBL/GenBank/DDBJ databases">
        <title>Genome sequencing of the rare red list fungi Bondarzewia mesenterica.</title>
        <authorList>
            <person name="Buettner E."/>
            <person name="Kellner H."/>
        </authorList>
    </citation>
    <scope>NUCLEOTIDE SEQUENCE [LARGE SCALE GENOMIC DNA]</scope>
    <source>
        <strain evidence="1 2">DSM 108281</strain>
    </source>
</reference>
<sequence>MSIGRKIKVKYLYCNVSSGQKRHEIVSESGRRSKVTQETFVGGWVDVLGSSFDKTASFKTPRKTISGTTQKAETYRYAIGMGGKQNTLAHREGRTRSLQIITNLSRVFSKSLTLYPIELGGHCLFG</sequence>
<evidence type="ECO:0000313" key="1">
    <source>
        <dbReference type="EMBL" id="THH18960.1"/>
    </source>
</evidence>
<evidence type="ECO:0000313" key="2">
    <source>
        <dbReference type="Proteomes" id="UP000310158"/>
    </source>
</evidence>
<keyword evidence="2" id="KW-1185">Reference proteome</keyword>
<comment type="caution">
    <text evidence="1">The sequence shown here is derived from an EMBL/GenBank/DDBJ whole genome shotgun (WGS) entry which is preliminary data.</text>
</comment>
<proteinExistence type="predicted"/>
<accession>A0A4S4M7X5</accession>
<organism evidence="1 2">
    <name type="scientific">Bondarzewia mesenterica</name>
    <dbReference type="NCBI Taxonomy" id="1095465"/>
    <lineage>
        <taxon>Eukaryota</taxon>
        <taxon>Fungi</taxon>
        <taxon>Dikarya</taxon>
        <taxon>Basidiomycota</taxon>
        <taxon>Agaricomycotina</taxon>
        <taxon>Agaricomycetes</taxon>
        <taxon>Russulales</taxon>
        <taxon>Bondarzewiaceae</taxon>
        <taxon>Bondarzewia</taxon>
    </lineage>
</organism>
<dbReference type="EMBL" id="SGPL01000059">
    <property type="protein sequence ID" value="THH18960.1"/>
    <property type="molecule type" value="Genomic_DNA"/>
</dbReference>
<dbReference type="OrthoDB" id="10583298at2759"/>
<gene>
    <name evidence="1" type="ORF">EW146_g2108</name>
</gene>
<dbReference type="AlphaFoldDB" id="A0A4S4M7X5"/>